<proteinExistence type="predicted"/>
<dbReference type="Pfam" id="PF08530">
    <property type="entry name" value="PepX_C"/>
    <property type="match status" value="1"/>
</dbReference>
<evidence type="ECO:0000259" key="3">
    <source>
        <dbReference type="SMART" id="SM00939"/>
    </source>
</evidence>
<dbReference type="GO" id="GO:0008239">
    <property type="term" value="F:dipeptidyl-peptidase activity"/>
    <property type="evidence" value="ECO:0007669"/>
    <property type="project" value="InterPro"/>
</dbReference>
<sequence length="637" mass="70282">MTEATYDVVVQRDVMIPMPDGIRLATDLHRPAADGTALAGPRPVVLFRTPYNKRVKEADWAHYFAARGYVVAAQDCRGCYRSEGEVDFLWPEADDGQATIEWLVEQDFCDGRVVLRGTSWSGWAQTAAAAAGANGIAAMIPTMSGANAHESSVRHGGAVELRFIAWAFWHSAKNYRPQVRPRSTDEALNDAPMLMSAWLRRLPLKRDVTQLSLVEPYERWMLDIATRADLDERWMHPSVNPLAHIAKFPDVPVLLVGGWYDSYTLATLQLFTALAEAKSAAVHAVIGPWVHGTKKVALSHAGDIDFGPQAAITDFRQLHLDWYDQHLFGQERGLGDSRRIRIFVMGGGTGRRLPSGRMDHGGRWLTTDRWPHPDATTTQLYLTADNRLDSEPPTTESTLSYTFDPRDPVPTIGGNVSSLYDLIPLRHQDRVAAVDNPDISRTTPIVHPGGFDQTPDDNIFGARRPHVPLAARSDVLVFQTPPLSEPLQVIGDITVTIWVSTDAPDTDFTAKLIDVYPPSVDYPNGYALNLTDSIIRLRYRNAPEASSYEPGTVVPVTITLYPTANLFARHHRIRVDISSSNFPRFDVNPNTGDPLWSNGRWSPAHNTVHVGASTPSHLAVTTVPRGMSAVSAGMSGT</sequence>
<gene>
    <name evidence="4" type="ORF">Amac_007320</name>
</gene>
<evidence type="ECO:0000256" key="1">
    <source>
        <dbReference type="ARBA" id="ARBA00022801"/>
    </source>
</evidence>
<dbReference type="OrthoDB" id="5240615at2"/>
<dbReference type="NCBIfam" id="TIGR00976">
    <property type="entry name" value="CocE_NonD"/>
    <property type="match status" value="2"/>
</dbReference>
<feature type="compositionally biased region" description="Polar residues" evidence="2">
    <location>
        <begin position="392"/>
        <end position="401"/>
    </location>
</feature>
<dbReference type="InterPro" id="IPR013736">
    <property type="entry name" value="Xaa-Pro_dipept_C"/>
</dbReference>
<accession>A0A5M3WDJ4</accession>
<reference evidence="4 5" key="1">
    <citation type="submission" date="2019-10" db="EMBL/GenBank/DDBJ databases">
        <title>Whole genome shotgun sequence of Acrocarpospora macrocephala NBRC 16266.</title>
        <authorList>
            <person name="Ichikawa N."/>
            <person name="Kimura A."/>
            <person name="Kitahashi Y."/>
            <person name="Komaki H."/>
            <person name="Oguchi A."/>
        </authorList>
    </citation>
    <scope>NUCLEOTIDE SEQUENCE [LARGE SCALE GENOMIC DNA]</scope>
    <source>
        <strain evidence="4 5">NBRC 16266</strain>
    </source>
</reference>
<dbReference type="SUPFAM" id="SSF49785">
    <property type="entry name" value="Galactose-binding domain-like"/>
    <property type="match status" value="1"/>
</dbReference>
<dbReference type="EMBL" id="BLAE01000005">
    <property type="protein sequence ID" value="GES07137.1"/>
    <property type="molecule type" value="Genomic_DNA"/>
</dbReference>
<evidence type="ECO:0000313" key="4">
    <source>
        <dbReference type="EMBL" id="GES07137.1"/>
    </source>
</evidence>
<dbReference type="SMART" id="SM00939">
    <property type="entry name" value="PepX_C"/>
    <property type="match status" value="1"/>
</dbReference>
<dbReference type="InterPro" id="IPR005674">
    <property type="entry name" value="CocE/Ser_esterase"/>
</dbReference>
<dbReference type="InterPro" id="IPR008979">
    <property type="entry name" value="Galactose-bd-like_sf"/>
</dbReference>
<feature type="domain" description="Xaa-Pro dipeptidyl-peptidase C-terminal" evidence="3">
    <location>
        <begin position="320"/>
        <end position="619"/>
    </location>
</feature>
<evidence type="ECO:0000256" key="2">
    <source>
        <dbReference type="SAM" id="MobiDB-lite"/>
    </source>
</evidence>
<dbReference type="Proteomes" id="UP000331127">
    <property type="component" value="Unassembled WGS sequence"/>
</dbReference>
<organism evidence="4 5">
    <name type="scientific">Acrocarpospora macrocephala</name>
    <dbReference type="NCBI Taxonomy" id="150177"/>
    <lineage>
        <taxon>Bacteria</taxon>
        <taxon>Bacillati</taxon>
        <taxon>Actinomycetota</taxon>
        <taxon>Actinomycetes</taxon>
        <taxon>Streptosporangiales</taxon>
        <taxon>Streptosporangiaceae</taxon>
        <taxon>Acrocarpospora</taxon>
    </lineage>
</organism>
<keyword evidence="5" id="KW-1185">Reference proteome</keyword>
<dbReference type="SUPFAM" id="SSF53474">
    <property type="entry name" value="alpha/beta-Hydrolases"/>
    <property type="match status" value="1"/>
</dbReference>
<dbReference type="Pfam" id="PF02129">
    <property type="entry name" value="Peptidase_S15"/>
    <property type="match status" value="1"/>
</dbReference>
<feature type="region of interest" description="Disordered" evidence="2">
    <location>
        <begin position="387"/>
        <end position="406"/>
    </location>
</feature>
<dbReference type="RefSeq" id="WP_155352852.1">
    <property type="nucleotide sequence ID" value="NZ_BAAAHL010000077.1"/>
</dbReference>
<evidence type="ECO:0000313" key="5">
    <source>
        <dbReference type="Proteomes" id="UP000331127"/>
    </source>
</evidence>
<dbReference type="Gene3D" id="3.40.50.1820">
    <property type="entry name" value="alpha/beta hydrolase"/>
    <property type="match status" value="1"/>
</dbReference>
<keyword evidence="1 4" id="KW-0378">Hydrolase</keyword>
<dbReference type="InterPro" id="IPR029058">
    <property type="entry name" value="AB_hydrolase_fold"/>
</dbReference>
<protein>
    <submittedName>
        <fullName evidence="4">Antibiotic hydrolase</fullName>
    </submittedName>
</protein>
<comment type="caution">
    <text evidence="4">The sequence shown here is derived from an EMBL/GenBank/DDBJ whole genome shotgun (WGS) entry which is preliminary data.</text>
</comment>
<dbReference type="Gene3D" id="1.10.3020.10">
    <property type="entry name" value="alpha-amino acid ester hydrolase ( Helical cap domain)"/>
    <property type="match status" value="1"/>
</dbReference>
<dbReference type="InterPro" id="IPR000383">
    <property type="entry name" value="Xaa-Pro-like_dom"/>
</dbReference>
<name>A0A5M3WDJ4_9ACTN</name>
<dbReference type="AlphaFoldDB" id="A0A5M3WDJ4"/>
<dbReference type="Gene3D" id="2.60.120.260">
    <property type="entry name" value="Galactose-binding domain-like"/>
    <property type="match status" value="1"/>
</dbReference>